<dbReference type="AlphaFoldDB" id="A0AAE0JHH1"/>
<gene>
    <name evidence="2" type="ORF">B0H65DRAFT_213377</name>
</gene>
<keyword evidence="3" id="KW-1185">Reference proteome</keyword>
<keyword evidence="1" id="KW-0472">Membrane</keyword>
<name>A0AAE0JHH1_9PEZI</name>
<dbReference type="Proteomes" id="UP001278500">
    <property type="component" value="Unassembled WGS sequence"/>
</dbReference>
<protein>
    <submittedName>
        <fullName evidence="2">Uncharacterized protein</fullName>
    </submittedName>
</protein>
<keyword evidence="1" id="KW-0812">Transmembrane</keyword>
<accession>A0AAE0JHH1</accession>
<sequence length="146" mass="16021">MPGEEDGAIRMDAYPFLLGLVGFRGAGIWIFLYFSPSFGVPSFEGDSSREGHDVCVCFLVTRCRFTLSWEFAEEITQCMRGVCMEIGDGSSDLYTPVNMSVQCGGEVTIVIIVEQSFLILATSTALLARYLSTGCRFQRGKAVLSD</sequence>
<reference evidence="2" key="1">
    <citation type="journal article" date="2023" name="Mol. Phylogenet. Evol.">
        <title>Genome-scale phylogeny and comparative genomics of the fungal order Sordariales.</title>
        <authorList>
            <person name="Hensen N."/>
            <person name="Bonometti L."/>
            <person name="Westerberg I."/>
            <person name="Brannstrom I.O."/>
            <person name="Guillou S."/>
            <person name="Cros-Aarteil S."/>
            <person name="Calhoun S."/>
            <person name="Haridas S."/>
            <person name="Kuo A."/>
            <person name="Mondo S."/>
            <person name="Pangilinan J."/>
            <person name="Riley R."/>
            <person name="LaButti K."/>
            <person name="Andreopoulos B."/>
            <person name="Lipzen A."/>
            <person name="Chen C."/>
            <person name="Yan M."/>
            <person name="Daum C."/>
            <person name="Ng V."/>
            <person name="Clum A."/>
            <person name="Steindorff A."/>
            <person name="Ohm R.A."/>
            <person name="Martin F."/>
            <person name="Silar P."/>
            <person name="Natvig D.O."/>
            <person name="Lalanne C."/>
            <person name="Gautier V."/>
            <person name="Ament-Velasquez S.L."/>
            <person name="Kruys A."/>
            <person name="Hutchinson M.I."/>
            <person name="Powell A.J."/>
            <person name="Barry K."/>
            <person name="Miller A.N."/>
            <person name="Grigoriev I.V."/>
            <person name="Debuchy R."/>
            <person name="Gladieux P."/>
            <person name="Hiltunen Thoren M."/>
            <person name="Johannesson H."/>
        </authorList>
    </citation>
    <scope>NUCLEOTIDE SEQUENCE</scope>
    <source>
        <strain evidence="2">CBS 560.94</strain>
    </source>
</reference>
<dbReference type="EMBL" id="JAUEPP010000004">
    <property type="protein sequence ID" value="KAK3345759.1"/>
    <property type="molecule type" value="Genomic_DNA"/>
</dbReference>
<reference evidence="2" key="2">
    <citation type="submission" date="2023-06" db="EMBL/GenBank/DDBJ databases">
        <authorList>
            <consortium name="Lawrence Berkeley National Laboratory"/>
            <person name="Haridas S."/>
            <person name="Hensen N."/>
            <person name="Bonometti L."/>
            <person name="Westerberg I."/>
            <person name="Brannstrom I.O."/>
            <person name="Guillou S."/>
            <person name="Cros-Aarteil S."/>
            <person name="Calhoun S."/>
            <person name="Kuo A."/>
            <person name="Mondo S."/>
            <person name="Pangilinan J."/>
            <person name="Riley R."/>
            <person name="Labutti K."/>
            <person name="Andreopoulos B."/>
            <person name="Lipzen A."/>
            <person name="Chen C."/>
            <person name="Yanf M."/>
            <person name="Daum C."/>
            <person name="Ng V."/>
            <person name="Clum A."/>
            <person name="Steindorff A."/>
            <person name="Ohm R."/>
            <person name="Martin F."/>
            <person name="Silar P."/>
            <person name="Natvig D."/>
            <person name="Lalanne C."/>
            <person name="Gautier V."/>
            <person name="Ament-Velasquez S.L."/>
            <person name="Kruys A."/>
            <person name="Hutchinson M.I."/>
            <person name="Powell A.J."/>
            <person name="Barry K."/>
            <person name="Miller A.N."/>
            <person name="Grigoriev I.V."/>
            <person name="Debuchy R."/>
            <person name="Gladieux P."/>
            <person name="Thoren M.H."/>
            <person name="Johannesson H."/>
        </authorList>
    </citation>
    <scope>NUCLEOTIDE SEQUENCE</scope>
    <source>
        <strain evidence="2">CBS 560.94</strain>
    </source>
</reference>
<feature type="transmembrane region" description="Helical" evidence="1">
    <location>
        <begin position="107"/>
        <end position="131"/>
    </location>
</feature>
<organism evidence="2 3">
    <name type="scientific">Neurospora tetraspora</name>
    <dbReference type="NCBI Taxonomy" id="94610"/>
    <lineage>
        <taxon>Eukaryota</taxon>
        <taxon>Fungi</taxon>
        <taxon>Dikarya</taxon>
        <taxon>Ascomycota</taxon>
        <taxon>Pezizomycotina</taxon>
        <taxon>Sordariomycetes</taxon>
        <taxon>Sordariomycetidae</taxon>
        <taxon>Sordariales</taxon>
        <taxon>Sordariaceae</taxon>
        <taxon>Neurospora</taxon>
    </lineage>
</organism>
<dbReference type="GeneID" id="87859116"/>
<keyword evidence="1" id="KW-1133">Transmembrane helix</keyword>
<evidence type="ECO:0000256" key="1">
    <source>
        <dbReference type="SAM" id="Phobius"/>
    </source>
</evidence>
<evidence type="ECO:0000313" key="3">
    <source>
        <dbReference type="Proteomes" id="UP001278500"/>
    </source>
</evidence>
<proteinExistence type="predicted"/>
<dbReference type="RefSeq" id="XP_062682372.1">
    <property type="nucleotide sequence ID" value="XM_062821962.1"/>
</dbReference>
<comment type="caution">
    <text evidence="2">The sequence shown here is derived from an EMBL/GenBank/DDBJ whole genome shotgun (WGS) entry which is preliminary data.</text>
</comment>
<evidence type="ECO:0000313" key="2">
    <source>
        <dbReference type="EMBL" id="KAK3345759.1"/>
    </source>
</evidence>
<feature type="transmembrane region" description="Helical" evidence="1">
    <location>
        <begin position="12"/>
        <end position="34"/>
    </location>
</feature>